<dbReference type="Gene3D" id="3.60.21.10">
    <property type="match status" value="1"/>
</dbReference>
<dbReference type="InterPro" id="IPR029052">
    <property type="entry name" value="Metallo-depent_PP-like"/>
</dbReference>
<dbReference type="KEGG" id="hsc:HVS_09020"/>
<evidence type="ECO:0000313" key="2">
    <source>
        <dbReference type="EMBL" id="AUG57710.1"/>
    </source>
</evidence>
<dbReference type="Pfam" id="PF00149">
    <property type="entry name" value="Metallophos"/>
    <property type="match status" value="1"/>
</dbReference>
<dbReference type="RefSeq" id="WP_101301385.1">
    <property type="nucleotide sequence ID" value="NZ_CP025197.1"/>
</dbReference>
<sequence length="331" mass="37783">MKFLFFTDSHIRGTTPKNRKDNFYETLKAKFLEIIDISKKLDVDYILHGGDWFDRPDISPSIVREFAIIIKKFEKPVYTVAGNHDIYGHNPDTIGRTMLGLLDGTGMVTLLRHGDEVLLKKNGITVCITGSSYNYDIDSEENYKKYYIVKKPPHADYAINIIHGMLLSKPFFEGIPYTLLDDIKDTEADITLAGHYHSGFGIRKQNGKFFINTGSIVRVSNSLAEIERRPGVVFIEIKDKIYVEEIQLKTALLGEEVLDKDKIEVSKDRNLKLHEFYQGISNSGRYKKVDILQIINEIVSDENLSPKIKEEALRRIGIARESLSKGGEEDY</sequence>
<gene>
    <name evidence="2" type="ORF">HVS_09020</name>
</gene>
<dbReference type="SUPFAM" id="SSF56300">
    <property type="entry name" value="Metallo-dependent phosphatases"/>
    <property type="match status" value="1"/>
</dbReference>
<dbReference type="EMBL" id="CP025197">
    <property type="protein sequence ID" value="AUG57710.1"/>
    <property type="molecule type" value="Genomic_DNA"/>
</dbReference>
<evidence type="ECO:0000259" key="1">
    <source>
        <dbReference type="Pfam" id="PF00149"/>
    </source>
</evidence>
<name>A0A2K9EQD9_9FIRM</name>
<protein>
    <submittedName>
        <fullName evidence="2">Calcineurin-like phosphoesterase superfamily domain protein</fullName>
    </submittedName>
</protein>
<dbReference type="Proteomes" id="UP000233534">
    <property type="component" value="Chromosome"/>
</dbReference>
<keyword evidence="3" id="KW-1185">Reference proteome</keyword>
<dbReference type="AlphaFoldDB" id="A0A2K9EQD9"/>
<dbReference type="PANTHER" id="PTHR30337">
    <property type="entry name" value="COMPONENT OF ATP-DEPENDENT DSDNA EXONUCLEASE"/>
    <property type="match status" value="1"/>
</dbReference>
<accession>A0A2K9EQD9</accession>
<organism evidence="2 3">
    <name type="scientific">Acetivibrio saccincola</name>
    <dbReference type="NCBI Taxonomy" id="1677857"/>
    <lineage>
        <taxon>Bacteria</taxon>
        <taxon>Bacillati</taxon>
        <taxon>Bacillota</taxon>
        <taxon>Clostridia</taxon>
        <taxon>Eubacteriales</taxon>
        <taxon>Oscillospiraceae</taxon>
        <taxon>Acetivibrio</taxon>
    </lineage>
</organism>
<dbReference type="PANTHER" id="PTHR30337:SF0">
    <property type="entry name" value="NUCLEASE SBCCD SUBUNIT D"/>
    <property type="match status" value="1"/>
</dbReference>
<dbReference type="GO" id="GO:0016787">
    <property type="term" value="F:hydrolase activity"/>
    <property type="evidence" value="ECO:0007669"/>
    <property type="project" value="InterPro"/>
</dbReference>
<proteinExistence type="predicted"/>
<reference evidence="2 3" key="1">
    <citation type="submission" date="2017-12" db="EMBL/GenBank/DDBJ databases">
        <title>Complete genome sequence of Herbivorax saccincola GGR1, a novel Cellulosome-producing hydrolytic bacterium in a thermophilic biogas plant, established by Illumina and Nanopore MinION sequencing.</title>
        <authorList>
            <person name="Pechtl A."/>
            <person name="Ruckert C."/>
            <person name="Koeck D.E."/>
            <person name="Maus I."/>
            <person name="Winkler A."/>
            <person name="Kalinowski J."/>
            <person name="Puhler A."/>
            <person name="Schwarz W.W."/>
            <person name="Zverlov V.V."/>
            <person name="Schluter A."/>
            <person name="Liebl W."/>
        </authorList>
    </citation>
    <scope>NUCLEOTIDE SEQUENCE [LARGE SCALE GENOMIC DNA]</scope>
    <source>
        <strain evidence="3">SR1</strain>
    </source>
</reference>
<dbReference type="InterPro" id="IPR004843">
    <property type="entry name" value="Calcineurin-like_PHP"/>
</dbReference>
<dbReference type="InterPro" id="IPR050535">
    <property type="entry name" value="DNA_Repair-Maintenance_Comp"/>
</dbReference>
<evidence type="ECO:0000313" key="3">
    <source>
        <dbReference type="Proteomes" id="UP000233534"/>
    </source>
</evidence>
<feature type="domain" description="Calcineurin-like phosphoesterase" evidence="1">
    <location>
        <begin position="1"/>
        <end position="197"/>
    </location>
</feature>